<dbReference type="InterPro" id="IPR013658">
    <property type="entry name" value="SGL"/>
</dbReference>
<organism evidence="10 11">
    <name type="scientific">Variovorax beijingensis</name>
    <dbReference type="NCBI Taxonomy" id="2496117"/>
    <lineage>
        <taxon>Bacteria</taxon>
        <taxon>Pseudomonadati</taxon>
        <taxon>Pseudomonadota</taxon>
        <taxon>Betaproteobacteria</taxon>
        <taxon>Burkholderiales</taxon>
        <taxon>Comamonadaceae</taxon>
        <taxon>Variovorax</taxon>
    </lineage>
</organism>
<comment type="cofactor">
    <cofactor evidence="6">
        <name>Zn(2+)</name>
        <dbReference type="ChEBI" id="CHEBI:29105"/>
    </cofactor>
    <text evidence="6">Binds 1 divalent metal cation per subunit.</text>
</comment>
<feature type="binding site" evidence="6">
    <location>
        <position position="446"/>
    </location>
    <ligand>
        <name>a divalent metal cation</name>
        <dbReference type="ChEBI" id="CHEBI:60240"/>
    </ligand>
</feature>
<sequence length="590" mass="63100">MTRRTTGAVSRRDSAAHPPATETKHQAADAGKPSASGLGVLEKAMHLLNIVSARRSPMTFTDLLRACDLPKATLHRILATLVREGLLRHNAYDKTFQLGLRLLELAHDVWSEFDLRVAAQDELARLRDALGETVELTVLDGTCVVILASEPGAEAPGGRSAVGQRLPVHASAAGKAIAANLDPSGQRRLVQALDLERFTPRTIVAPAELHAEFDLVRARGYAIEQGERASDRAAVAAPIFDYEGRPIGAVAIATDASRLDAARAHALSSALMGASRSITHSAAGKAVSLATQAPPETTLPVEVRCVSEVRSLLGEGPVWSPRDHALYWVDILTPSVHRYDAATGADTETPLGTMASLVVPKASGGLLVATPGGVMALDLSTRRLTAFCHPEAGRTNVRYNDGKCDRRGRLWVGSMDMAAAANRGHLFCIEANGSWKQVDTGFTVPNGIGWSPDNKTMYVTDTYRQTIYRYDFDLAGGTVGNRRPLITIAASDGKPDGLTVDDQGCLWVALWDAWQIARFSPEGQLMQRLRVPVPRPTSCCFGGDNLDTLFVTSASLRLSEEQLATAPLSGSLFAIQLPDARGLPEAAFAG</sequence>
<dbReference type="GO" id="GO:0004341">
    <property type="term" value="F:gluconolactonase activity"/>
    <property type="evidence" value="ECO:0007669"/>
    <property type="project" value="TreeGrafter"/>
</dbReference>
<feature type="binding site" evidence="6">
    <location>
        <position position="400"/>
    </location>
    <ligand>
        <name>substrate</name>
    </ligand>
</feature>
<evidence type="ECO:0000259" key="8">
    <source>
        <dbReference type="PROSITE" id="PS51077"/>
    </source>
</evidence>
<evidence type="ECO:0000256" key="4">
    <source>
        <dbReference type="ARBA" id="ARBA00023163"/>
    </source>
</evidence>
<dbReference type="Pfam" id="PF08450">
    <property type="entry name" value="SGL"/>
    <property type="match status" value="1"/>
</dbReference>
<feature type="binding site" evidence="6">
    <location>
        <position position="315"/>
    </location>
    <ligand>
        <name>a divalent metal cation</name>
        <dbReference type="ChEBI" id="CHEBI:60240"/>
    </ligand>
</feature>
<dbReference type="EMBL" id="VIVL01000014">
    <property type="protein sequence ID" value="TWD76018.1"/>
    <property type="molecule type" value="Genomic_DNA"/>
</dbReference>
<keyword evidence="4" id="KW-0804">Transcription</keyword>
<feature type="binding site" evidence="6">
    <location>
        <position position="496"/>
    </location>
    <ligand>
        <name>a divalent metal cation</name>
        <dbReference type="ChEBI" id="CHEBI:60240"/>
    </ligand>
</feature>
<keyword evidence="3" id="KW-0238">DNA-binding</keyword>
<dbReference type="InterPro" id="IPR005471">
    <property type="entry name" value="Tscrpt_reg_IclR_N"/>
</dbReference>
<dbReference type="AlphaFoldDB" id="A0A561BB48"/>
<dbReference type="GO" id="GO:0003677">
    <property type="term" value="F:DNA binding"/>
    <property type="evidence" value="ECO:0007669"/>
    <property type="project" value="UniProtKB-KW"/>
</dbReference>
<dbReference type="Gene3D" id="3.30.450.40">
    <property type="match status" value="1"/>
</dbReference>
<name>A0A561BB48_9BURK</name>
<feature type="active site" description="Proton donor/acceptor" evidence="5">
    <location>
        <position position="496"/>
    </location>
</feature>
<dbReference type="PANTHER" id="PTHR10907">
    <property type="entry name" value="REGUCALCIN"/>
    <property type="match status" value="1"/>
</dbReference>
<dbReference type="GO" id="GO:0005509">
    <property type="term" value="F:calcium ion binding"/>
    <property type="evidence" value="ECO:0007669"/>
    <property type="project" value="TreeGrafter"/>
</dbReference>
<dbReference type="InterPro" id="IPR029016">
    <property type="entry name" value="GAF-like_dom_sf"/>
</dbReference>
<keyword evidence="6" id="KW-0479">Metal-binding</keyword>
<dbReference type="FunFam" id="1.10.10.10:FF:000056">
    <property type="entry name" value="IclR family transcriptional regulator"/>
    <property type="match status" value="1"/>
</dbReference>
<reference evidence="10 11" key="1">
    <citation type="submission" date="2019-06" db="EMBL/GenBank/DDBJ databases">
        <title>Sorghum-associated microbial communities from plants grown in Nebraska, USA.</title>
        <authorList>
            <person name="Schachtman D."/>
        </authorList>
    </citation>
    <scope>NUCLEOTIDE SEQUENCE [LARGE SCALE GENOMIC DNA]</scope>
    <source>
        <strain evidence="10 11">T529</strain>
    </source>
</reference>
<dbReference type="SUPFAM" id="SSF46785">
    <property type="entry name" value="Winged helix' DNA-binding domain"/>
    <property type="match status" value="1"/>
</dbReference>
<evidence type="ECO:0000313" key="10">
    <source>
        <dbReference type="EMBL" id="TWD76018.1"/>
    </source>
</evidence>
<evidence type="ECO:0000256" key="6">
    <source>
        <dbReference type="PIRSR" id="PIRSR605511-2"/>
    </source>
</evidence>
<accession>A0A561BB48</accession>
<dbReference type="SUPFAM" id="SSF63829">
    <property type="entry name" value="Calcium-dependent phosphotriesterase"/>
    <property type="match status" value="1"/>
</dbReference>
<dbReference type="GO" id="GO:0019853">
    <property type="term" value="P:L-ascorbic acid biosynthetic process"/>
    <property type="evidence" value="ECO:0007669"/>
    <property type="project" value="TreeGrafter"/>
</dbReference>
<keyword evidence="2" id="KW-0805">Transcription regulation</keyword>
<evidence type="ECO:0000256" key="7">
    <source>
        <dbReference type="SAM" id="MobiDB-lite"/>
    </source>
</evidence>
<dbReference type="InterPro" id="IPR036388">
    <property type="entry name" value="WH-like_DNA-bd_sf"/>
</dbReference>
<dbReference type="PANTHER" id="PTHR10907:SF47">
    <property type="entry name" value="REGUCALCIN"/>
    <property type="match status" value="1"/>
</dbReference>
<dbReference type="GO" id="GO:0006355">
    <property type="term" value="P:regulation of DNA-templated transcription"/>
    <property type="evidence" value="ECO:0007669"/>
    <property type="project" value="InterPro"/>
</dbReference>
<comment type="similarity">
    <text evidence="1">Belongs to the SMP-30/CGR1 family.</text>
</comment>
<keyword evidence="6" id="KW-0862">Zinc</keyword>
<evidence type="ECO:0000256" key="2">
    <source>
        <dbReference type="ARBA" id="ARBA00023015"/>
    </source>
</evidence>
<dbReference type="InterPro" id="IPR036390">
    <property type="entry name" value="WH_DNA-bd_sf"/>
</dbReference>
<feature type="region of interest" description="Disordered" evidence="7">
    <location>
        <begin position="1"/>
        <end position="35"/>
    </location>
</feature>
<feature type="domain" description="HTH iclR-type" evidence="8">
    <location>
        <begin position="38"/>
        <end position="100"/>
    </location>
</feature>
<dbReference type="Proteomes" id="UP000319722">
    <property type="component" value="Unassembled WGS sequence"/>
</dbReference>
<dbReference type="PROSITE" id="PS51077">
    <property type="entry name" value="HTH_ICLR"/>
    <property type="match status" value="1"/>
</dbReference>
<dbReference type="SMART" id="SM00346">
    <property type="entry name" value="HTH_ICLR"/>
    <property type="match status" value="1"/>
</dbReference>
<dbReference type="Pfam" id="PF09339">
    <property type="entry name" value="HTH_IclR"/>
    <property type="match status" value="1"/>
</dbReference>
<dbReference type="SUPFAM" id="SSF55781">
    <property type="entry name" value="GAF domain-like"/>
    <property type="match status" value="1"/>
</dbReference>
<dbReference type="PRINTS" id="PR01790">
    <property type="entry name" value="SMP30FAMILY"/>
</dbReference>
<feature type="domain" description="IclR-ED" evidence="9">
    <location>
        <begin position="101"/>
        <end position="284"/>
    </location>
</feature>
<evidence type="ECO:0000256" key="5">
    <source>
        <dbReference type="PIRSR" id="PIRSR605511-1"/>
    </source>
</evidence>
<dbReference type="Pfam" id="PF01614">
    <property type="entry name" value="IclR_C"/>
    <property type="match status" value="1"/>
</dbReference>
<gene>
    <name evidence="10" type="ORF">FB547_11489</name>
</gene>
<comment type="caution">
    <text evidence="10">The sequence shown here is derived from an EMBL/GenBank/DDBJ whole genome shotgun (WGS) entry which is preliminary data.</text>
</comment>
<evidence type="ECO:0000259" key="9">
    <source>
        <dbReference type="PROSITE" id="PS51078"/>
    </source>
</evidence>
<dbReference type="Gene3D" id="2.120.10.30">
    <property type="entry name" value="TolB, C-terminal domain"/>
    <property type="match status" value="1"/>
</dbReference>
<dbReference type="InterPro" id="IPR011042">
    <property type="entry name" value="6-blade_b-propeller_TolB-like"/>
</dbReference>
<evidence type="ECO:0000313" key="11">
    <source>
        <dbReference type="Proteomes" id="UP000319722"/>
    </source>
</evidence>
<dbReference type="RefSeq" id="WP_261380446.1">
    <property type="nucleotide sequence ID" value="NZ_VIVL01000014.1"/>
</dbReference>
<protein>
    <submittedName>
        <fullName evidence="10">IclR family transcriptional regulator</fullName>
    </submittedName>
</protein>
<evidence type="ECO:0000256" key="3">
    <source>
        <dbReference type="ARBA" id="ARBA00023125"/>
    </source>
</evidence>
<dbReference type="InterPro" id="IPR005511">
    <property type="entry name" value="SMP-30"/>
</dbReference>
<dbReference type="InterPro" id="IPR014757">
    <property type="entry name" value="Tscrpt_reg_IclR_C"/>
</dbReference>
<dbReference type="PROSITE" id="PS51078">
    <property type="entry name" value="ICLR_ED"/>
    <property type="match status" value="1"/>
</dbReference>
<evidence type="ECO:0000256" key="1">
    <source>
        <dbReference type="ARBA" id="ARBA00008853"/>
    </source>
</evidence>
<feature type="binding site" evidence="6">
    <location>
        <position position="398"/>
    </location>
    <ligand>
        <name>substrate</name>
    </ligand>
</feature>
<proteinExistence type="inferred from homology"/>
<dbReference type="Gene3D" id="1.10.10.10">
    <property type="entry name" value="Winged helix-like DNA-binding domain superfamily/Winged helix DNA-binding domain"/>
    <property type="match status" value="1"/>
</dbReference>